<keyword evidence="1" id="KW-0521">NADP</keyword>
<feature type="domain" description="Enoyl reductase (ER)" evidence="2">
    <location>
        <begin position="11"/>
        <end position="323"/>
    </location>
</feature>
<dbReference type="EMBL" id="NQYH01000004">
    <property type="protein sequence ID" value="RIY41250.1"/>
    <property type="molecule type" value="Genomic_DNA"/>
</dbReference>
<dbReference type="SMART" id="SM00829">
    <property type="entry name" value="PKS_ER"/>
    <property type="match status" value="1"/>
</dbReference>
<dbReference type="InterPro" id="IPR036291">
    <property type="entry name" value="NAD(P)-bd_dom_sf"/>
</dbReference>
<dbReference type="InterPro" id="IPR011032">
    <property type="entry name" value="GroES-like_sf"/>
</dbReference>
<dbReference type="Pfam" id="PF13602">
    <property type="entry name" value="ADH_zinc_N_2"/>
    <property type="match status" value="1"/>
</dbReference>
<dbReference type="GO" id="GO:0016491">
    <property type="term" value="F:oxidoreductase activity"/>
    <property type="evidence" value="ECO:0007669"/>
    <property type="project" value="InterPro"/>
</dbReference>
<dbReference type="Proteomes" id="UP000266206">
    <property type="component" value="Unassembled WGS sequence"/>
</dbReference>
<comment type="caution">
    <text evidence="3">The sequence shown here is derived from an EMBL/GenBank/DDBJ whole genome shotgun (WGS) entry which is preliminary data.</text>
</comment>
<evidence type="ECO:0000256" key="1">
    <source>
        <dbReference type="ARBA" id="ARBA00022857"/>
    </source>
</evidence>
<dbReference type="SUPFAM" id="SSF51735">
    <property type="entry name" value="NAD(P)-binding Rossmann-fold domains"/>
    <property type="match status" value="1"/>
</dbReference>
<evidence type="ECO:0000313" key="3">
    <source>
        <dbReference type="EMBL" id="RIY41250.1"/>
    </source>
</evidence>
<dbReference type="AlphaFoldDB" id="A0A3A1YWM6"/>
<dbReference type="InterPro" id="IPR051603">
    <property type="entry name" value="Zinc-ADH_QOR/CCCR"/>
</dbReference>
<dbReference type="Gene3D" id="3.40.50.720">
    <property type="entry name" value="NAD(P)-binding Rossmann-like Domain"/>
    <property type="match status" value="1"/>
</dbReference>
<dbReference type="InterPro" id="IPR013154">
    <property type="entry name" value="ADH-like_N"/>
</dbReference>
<accession>A0A3A1YWM6</accession>
<proteinExistence type="predicted"/>
<dbReference type="Pfam" id="PF08240">
    <property type="entry name" value="ADH_N"/>
    <property type="match status" value="1"/>
</dbReference>
<dbReference type="Gene3D" id="3.90.180.10">
    <property type="entry name" value="Medium-chain alcohol dehydrogenases, catalytic domain"/>
    <property type="match status" value="1"/>
</dbReference>
<organism evidence="3 4">
    <name type="scientific">Neopusillimonas maritima</name>
    <dbReference type="NCBI Taxonomy" id="2026239"/>
    <lineage>
        <taxon>Bacteria</taxon>
        <taxon>Pseudomonadati</taxon>
        <taxon>Pseudomonadota</taxon>
        <taxon>Betaproteobacteria</taxon>
        <taxon>Burkholderiales</taxon>
        <taxon>Alcaligenaceae</taxon>
        <taxon>Neopusillimonas</taxon>
    </lineage>
</organism>
<dbReference type="OrthoDB" id="9788224at2"/>
<evidence type="ECO:0000259" key="2">
    <source>
        <dbReference type="SMART" id="SM00829"/>
    </source>
</evidence>
<name>A0A3A1YWM6_9BURK</name>
<dbReference type="CDD" id="cd08253">
    <property type="entry name" value="zeta_crystallin"/>
    <property type="match status" value="1"/>
</dbReference>
<reference evidence="3 4" key="1">
    <citation type="submission" date="2017-08" db="EMBL/GenBank/DDBJ databases">
        <title>Pusillimonas indicus sp. nov., a member of the family Alcaligenaceae isolated from surface seawater.</title>
        <authorList>
            <person name="Li J."/>
        </authorList>
    </citation>
    <scope>NUCLEOTIDE SEQUENCE [LARGE SCALE GENOMIC DNA]</scope>
    <source>
        <strain evidence="3 4">L52-1-41</strain>
    </source>
</reference>
<gene>
    <name evidence="3" type="ORF">CJP73_06875</name>
</gene>
<dbReference type="SUPFAM" id="SSF50129">
    <property type="entry name" value="GroES-like"/>
    <property type="match status" value="1"/>
</dbReference>
<dbReference type="RefSeq" id="WP_119515909.1">
    <property type="nucleotide sequence ID" value="NZ_NQYH01000004.1"/>
</dbReference>
<sequence>MKAVWYVRNGAAREVLEYGELPDPEPGIGEVRVKLHASGINPSDVKFRLRRPLDFEQIVPHSDGAGTIDYVGPGVGSHRVGQRVWVWNAQWRCPWGTACEYVVLPEAQAVPLPDAMSFEQGACLGIPALTAVQSIRLAGSLAGKTVLVTGAGSAVGHYATQMAVLEGARVIGTAGSGARREDAEQAGAFSVIDYKQTAVGPRVLELTQGAGVDAVIDMDFSSTAALLSENVLKAHGVYICYGSNTTGILPVDLKTLLWRSIDLRCFLVYDLLPNDRAACIEKLSGWLEQGRLKHRVAKTFRLRQTAAAHEFVESGSKRGTVVLRI</sequence>
<dbReference type="InterPro" id="IPR020843">
    <property type="entry name" value="ER"/>
</dbReference>
<dbReference type="PANTHER" id="PTHR44154:SF1">
    <property type="entry name" value="QUINONE OXIDOREDUCTASE"/>
    <property type="match status" value="1"/>
</dbReference>
<protein>
    <submittedName>
        <fullName evidence="3">NADPH:quinone oxidoreductase</fullName>
    </submittedName>
</protein>
<dbReference type="PANTHER" id="PTHR44154">
    <property type="entry name" value="QUINONE OXIDOREDUCTASE"/>
    <property type="match status" value="1"/>
</dbReference>
<evidence type="ECO:0000313" key="4">
    <source>
        <dbReference type="Proteomes" id="UP000266206"/>
    </source>
</evidence>